<dbReference type="PROSITE" id="PS50206">
    <property type="entry name" value="RHODANESE_3"/>
    <property type="match status" value="1"/>
</dbReference>
<dbReference type="Proteomes" id="UP000276232">
    <property type="component" value="Unassembled WGS sequence"/>
</dbReference>
<feature type="domain" description="Rhodanese" evidence="3">
    <location>
        <begin position="37"/>
        <end position="130"/>
    </location>
</feature>
<comment type="caution">
    <text evidence="4">The sequence shown here is derived from an EMBL/GenBank/DDBJ whole genome shotgun (WGS) entry which is preliminary data.</text>
</comment>
<dbReference type="Gene3D" id="3.40.250.10">
    <property type="entry name" value="Rhodanese-like domain"/>
    <property type="match status" value="1"/>
</dbReference>
<sequence>MSTTTVRPAAATSAAAPVPGGEPRRVPVADVADRLQGGTAPTLIDVRTPAEHETAHVTGSHNVPLNLLGDHAREIAGRLGDGDVVLLCQSGARAQQAAKLLTAAGLEAARVQVLDGGVDALGAAGAPVVRGRQRWAMDRQVRLAAGSVVLASIVASIAAPATRFVAGGIGLGLTASALSGTCPMARGLALLPYNRGPAARSPRQVIDSLPRR</sequence>
<keyword evidence="2" id="KW-1133">Transmembrane helix</keyword>
<name>A0A3N1HQC2_9ACTN</name>
<dbReference type="Pfam" id="PF11127">
    <property type="entry name" value="YgaP-like_TM"/>
    <property type="match status" value="1"/>
</dbReference>
<dbReference type="GO" id="GO:0016740">
    <property type="term" value="F:transferase activity"/>
    <property type="evidence" value="ECO:0007669"/>
    <property type="project" value="UniProtKB-KW"/>
</dbReference>
<accession>A0A3N1HQC2</accession>
<evidence type="ECO:0000313" key="4">
    <source>
        <dbReference type="EMBL" id="ROP44691.1"/>
    </source>
</evidence>
<feature type="region of interest" description="Disordered" evidence="1">
    <location>
        <begin position="1"/>
        <end position="25"/>
    </location>
</feature>
<evidence type="ECO:0000256" key="2">
    <source>
        <dbReference type="SAM" id="Phobius"/>
    </source>
</evidence>
<proteinExistence type="predicted"/>
<dbReference type="SUPFAM" id="SSF52821">
    <property type="entry name" value="Rhodanese/Cell cycle control phosphatase"/>
    <property type="match status" value="1"/>
</dbReference>
<dbReference type="RefSeq" id="WP_199719929.1">
    <property type="nucleotide sequence ID" value="NZ_RJKN01000002.1"/>
</dbReference>
<dbReference type="SMART" id="SM00450">
    <property type="entry name" value="RHOD"/>
    <property type="match status" value="1"/>
</dbReference>
<feature type="compositionally biased region" description="Low complexity" evidence="1">
    <location>
        <begin position="1"/>
        <end position="21"/>
    </location>
</feature>
<evidence type="ECO:0000259" key="3">
    <source>
        <dbReference type="PROSITE" id="PS50206"/>
    </source>
</evidence>
<keyword evidence="4" id="KW-0808">Transferase</keyword>
<dbReference type="InterPro" id="IPR036873">
    <property type="entry name" value="Rhodanese-like_dom_sf"/>
</dbReference>
<dbReference type="CDD" id="cd00158">
    <property type="entry name" value="RHOD"/>
    <property type="match status" value="1"/>
</dbReference>
<keyword evidence="2" id="KW-0472">Membrane</keyword>
<gene>
    <name evidence="4" type="ORF">EDC03_0817</name>
</gene>
<dbReference type="PANTHER" id="PTHR43031">
    <property type="entry name" value="FAD-DEPENDENT OXIDOREDUCTASE"/>
    <property type="match status" value="1"/>
</dbReference>
<organism evidence="4 5">
    <name type="scientific">Pseudokineococcus lusitanus</name>
    <dbReference type="NCBI Taxonomy" id="763993"/>
    <lineage>
        <taxon>Bacteria</taxon>
        <taxon>Bacillati</taxon>
        <taxon>Actinomycetota</taxon>
        <taxon>Actinomycetes</taxon>
        <taxon>Kineosporiales</taxon>
        <taxon>Kineosporiaceae</taxon>
        <taxon>Pseudokineococcus</taxon>
    </lineage>
</organism>
<dbReference type="InParanoid" id="A0A3N1HQC2"/>
<dbReference type="InterPro" id="IPR021309">
    <property type="entry name" value="YgaP-like_TM"/>
</dbReference>
<protein>
    <submittedName>
        <fullName evidence="4">Rhodanese-related sulfurtransferase</fullName>
    </submittedName>
</protein>
<feature type="transmembrane region" description="Helical" evidence="2">
    <location>
        <begin position="141"/>
        <end position="159"/>
    </location>
</feature>
<dbReference type="AlphaFoldDB" id="A0A3N1HQC2"/>
<dbReference type="EMBL" id="RJKN01000002">
    <property type="protein sequence ID" value="ROP44691.1"/>
    <property type="molecule type" value="Genomic_DNA"/>
</dbReference>
<evidence type="ECO:0000313" key="5">
    <source>
        <dbReference type="Proteomes" id="UP000276232"/>
    </source>
</evidence>
<evidence type="ECO:0000256" key="1">
    <source>
        <dbReference type="SAM" id="MobiDB-lite"/>
    </source>
</evidence>
<dbReference type="Pfam" id="PF00581">
    <property type="entry name" value="Rhodanese"/>
    <property type="match status" value="1"/>
</dbReference>
<dbReference type="Gene3D" id="6.10.140.1340">
    <property type="match status" value="1"/>
</dbReference>
<keyword evidence="2" id="KW-0812">Transmembrane</keyword>
<dbReference type="PANTHER" id="PTHR43031:SF1">
    <property type="entry name" value="PYRIDINE NUCLEOTIDE-DISULPHIDE OXIDOREDUCTASE"/>
    <property type="match status" value="1"/>
</dbReference>
<dbReference type="InterPro" id="IPR001763">
    <property type="entry name" value="Rhodanese-like_dom"/>
</dbReference>
<keyword evidence="5" id="KW-1185">Reference proteome</keyword>
<reference evidence="4 5" key="1">
    <citation type="journal article" date="2015" name="Stand. Genomic Sci.">
        <title>Genomic Encyclopedia of Bacterial and Archaeal Type Strains, Phase III: the genomes of soil and plant-associated and newly described type strains.</title>
        <authorList>
            <person name="Whitman W.B."/>
            <person name="Woyke T."/>
            <person name="Klenk H.P."/>
            <person name="Zhou Y."/>
            <person name="Lilburn T.G."/>
            <person name="Beck B.J."/>
            <person name="De Vos P."/>
            <person name="Vandamme P."/>
            <person name="Eisen J.A."/>
            <person name="Garrity G."/>
            <person name="Hugenholtz P."/>
            <person name="Kyrpides N.C."/>
        </authorList>
    </citation>
    <scope>NUCLEOTIDE SEQUENCE [LARGE SCALE GENOMIC DNA]</scope>
    <source>
        <strain evidence="4 5">CECT 7306</strain>
    </source>
</reference>
<dbReference type="InterPro" id="IPR050229">
    <property type="entry name" value="GlpE_sulfurtransferase"/>
</dbReference>